<dbReference type="EMBL" id="VULT01000001">
    <property type="protein sequence ID" value="MSS16314.1"/>
    <property type="molecule type" value="Genomic_DNA"/>
</dbReference>
<dbReference type="AlphaFoldDB" id="A0A6L5XC63"/>
<name>A0A6L5XC63_9BACT</name>
<evidence type="ECO:0008006" key="4">
    <source>
        <dbReference type="Google" id="ProtNLM"/>
    </source>
</evidence>
<evidence type="ECO:0000256" key="1">
    <source>
        <dbReference type="SAM" id="Phobius"/>
    </source>
</evidence>
<keyword evidence="1" id="KW-0812">Transmembrane</keyword>
<feature type="transmembrane region" description="Helical" evidence="1">
    <location>
        <begin position="54"/>
        <end position="71"/>
    </location>
</feature>
<reference evidence="2 3" key="1">
    <citation type="submission" date="2019-08" db="EMBL/GenBank/DDBJ databases">
        <title>In-depth cultivation of the pig gut microbiome towards novel bacterial diversity and tailored functional studies.</title>
        <authorList>
            <person name="Wylensek D."/>
            <person name="Hitch T.C.A."/>
            <person name="Clavel T."/>
        </authorList>
    </citation>
    <scope>NUCLEOTIDE SEQUENCE [LARGE SCALE GENOMIC DNA]</scope>
    <source>
        <strain evidence="2 3">Oil-RF-744-WCA-WT-10</strain>
    </source>
</reference>
<proteinExistence type="predicted"/>
<keyword evidence="1" id="KW-0472">Membrane</keyword>
<sequence length="169" mass="17899">MILSTTFLILAIVALALAVVLLIKPWWVAAVPAAAALLLLIGGNYITYMPVWKTALWVAAALVVAVLRRLLPAGEPDGRNTSNLYIGLSALAGALLGMAMGSNYILLGTIVGAFIGMMAYSRTPAGAWVKSGYVKYFAHKCLPAIVAAALVGTCVEGIIFYFNTVYNYL</sequence>
<keyword evidence="1" id="KW-1133">Transmembrane helix</keyword>
<comment type="caution">
    <text evidence="2">The sequence shown here is derived from an EMBL/GenBank/DDBJ whole genome shotgun (WGS) entry which is preliminary data.</text>
</comment>
<evidence type="ECO:0000313" key="2">
    <source>
        <dbReference type="EMBL" id="MSS16314.1"/>
    </source>
</evidence>
<accession>A0A6L5XC63</accession>
<organism evidence="2 3">
    <name type="scientific">Sodaliphilus pleomorphus</name>
    <dbReference type="NCBI Taxonomy" id="2606626"/>
    <lineage>
        <taxon>Bacteria</taxon>
        <taxon>Pseudomonadati</taxon>
        <taxon>Bacteroidota</taxon>
        <taxon>Bacteroidia</taxon>
        <taxon>Bacteroidales</taxon>
        <taxon>Muribaculaceae</taxon>
        <taxon>Sodaliphilus</taxon>
    </lineage>
</organism>
<gene>
    <name evidence="2" type="ORF">FYJ29_00785</name>
</gene>
<protein>
    <recommendedName>
        <fullName evidence="4">DUF456 domain-containing protein</fullName>
    </recommendedName>
</protein>
<dbReference type="Proteomes" id="UP000483362">
    <property type="component" value="Unassembled WGS sequence"/>
</dbReference>
<keyword evidence="3" id="KW-1185">Reference proteome</keyword>
<feature type="transmembrane region" description="Helical" evidence="1">
    <location>
        <begin position="141"/>
        <end position="162"/>
    </location>
</feature>
<dbReference type="RefSeq" id="WP_154327900.1">
    <property type="nucleotide sequence ID" value="NZ_CP045696.1"/>
</dbReference>
<feature type="transmembrane region" description="Helical" evidence="1">
    <location>
        <begin position="91"/>
        <end position="120"/>
    </location>
</feature>
<evidence type="ECO:0000313" key="3">
    <source>
        <dbReference type="Proteomes" id="UP000483362"/>
    </source>
</evidence>